<dbReference type="PANTHER" id="PTHR32026">
    <property type="entry name" value="METHYLTRANSFERASE-LIKE PROTEIN 24"/>
    <property type="match status" value="1"/>
</dbReference>
<dbReference type="Proteomes" id="UP000683360">
    <property type="component" value="Unassembled WGS sequence"/>
</dbReference>
<dbReference type="Pfam" id="PF13383">
    <property type="entry name" value="Methyltransf_22"/>
    <property type="match status" value="1"/>
</dbReference>
<dbReference type="InterPro" id="IPR026913">
    <property type="entry name" value="METTL24"/>
</dbReference>
<gene>
    <name evidence="3" type="ORF">MEDL_66492</name>
</gene>
<keyword evidence="1" id="KW-0472">Membrane</keyword>
<dbReference type="OrthoDB" id="10006218at2759"/>
<dbReference type="EMBL" id="CAJPWZ010003259">
    <property type="protein sequence ID" value="CAG2255037.1"/>
    <property type="molecule type" value="Genomic_DNA"/>
</dbReference>
<comment type="caution">
    <text evidence="3">The sequence shown here is derived from an EMBL/GenBank/DDBJ whole genome shotgun (WGS) entry which is preliminary data.</text>
</comment>
<dbReference type="PANTHER" id="PTHR32026:SF10">
    <property type="entry name" value="METHYLTRANSFERASE-LIKE PROTEIN 24-RELATED"/>
    <property type="match status" value="1"/>
</dbReference>
<evidence type="ECO:0000313" key="4">
    <source>
        <dbReference type="Proteomes" id="UP000683360"/>
    </source>
</evidence>
<protein>
    <recommendedName>
        <fullName evidence="2">Methyltransferase domain-containing protein</fullName>
    </recommendedName>
</protein>
<sequence>MATHNRYWTVNHGNDMGRGRKKDARQVTVDGVVSGLRCKWTRGGLNTAKRGGGCYATIESITIMENIKRWLPREMARRPCLSLFTLICVITAALLAAIYFPIEFGNKKDETASTSNLFVIKNDVTGAKLNEVRKYPLKGDKHCLATVESYLDNKGQFIIPSEELYGSTLQTYCPMHGRHGSVKDGWTFCQSGCYTPNANTMIYAISSVNDAVNEKSAKLKLNSNVERFSIKQNTGWTLSKQLVVSKKGQWINRCTRCRDSSKKMDDTHLTIPDESTLNSYDNATITDLYTRYLTSLQIHCTQVIRPGILKDGGWNVCHDVKYRPPVNCLVYDFWGTEDVLIIDAGALTKQILTTVLKSAVLEKFQQVLIRTNYRSGGSIDYKAALRHYRSIYEEGFRLFWSREEWGYARGLLTGCLYLHFMHKDCRDSSKKMDDTHLTIPDEYLTSLQIHCTQVIRPGILKDGGWNVCHDVKYRPPVNCLVYDFGIGNDFVFDDDITKIYGCEVHGFDPTMKMKSRRRSEKAWFHDVGIGEVEYTRRNKFKMSTFQNISKALGHENSIMHIIKMDIEGSEWVSMPVMIKQGYFEDVTMLLIEFHATPAVSFLLQLKSLYDIGFRIYWYHRNPFWRNLFEHNLTQHSVCYEIHMMKVDVSKRN</sequence>
<evidence type="ECO:0000256" key="1">
    <source>
        <dbReference type="SAM" id="Phobius"/>
    </source>
</evidence>
<accession>A0A8S3VIT5</accession>
<dbReference type="AlphaFoldDB" id="A0A8S3VIT5"/>
<reference evidence="3" key="1">
    <citation type="submission" date="2021-03" db="EMBL/GenBank/DDBJ databases">
        <authorList>
            <person name="Bekaert M."/>
        </authorList>
    </citation>
    <scope>NUCLEOTIDE SEQUENCE</scope>
</reference>
<feature type="transmembrane region" description="Helical" evidence="1">
    <location>
        <begin position="80"/>
        <end position="102"/>
    </location>
</feature>
<feature type="domain" description="Methyltransferase" evidence="2">
    <location>
        <begin position="448"/>
        <end position="643"/>
    </location>
</feature>
<proteinExistence type="predicted"/>
<name>A0A8S3VIT5_MYTED</name>
<keyword evidence="1" id="KW-0812">Transmembrane</keyword>
<evidence type="ECO:0000259" key="2">
    <source>
        <dbReference type="Pfam" id="PF13383"/>
    </source>
</evidence>
<keyword evidence="1" id="KW-1133">Transmembrane helix</keyword>
<organism evidence="3 4">
    <name type="scientific">Mytilus edulis</name>
    <name type="common">Blue mussel</name>
    <dbReference type="NCBI Taxonomy" id="6550"/>
    <lineage>
        <taxon>Eukaryota</taxon>
        <taxon>Metazoa</taxon>
        <taxon>Spiralia</taxon>
        <taxon>Lophotrochozoa</taxon>
        <taxon>Mollusca</taxon>
        <taxon>Bivalvia</taxon>
        <taxon>Autobranchia</taxon>
        <taxon>Pteriomorphia</taxon>
        <taxon>Mytilida</taxon>
        <taxon>Mytiloidea</taxon>
        <taxon>Mytilidae</taxon>
        <taxon>Mytilinae</taxon>
        <taxon>Mytilus</taxon>
    </lineage>
</organism>
<keyword evidence="4" id="KW-1185">Reference proteome</keyword>
<evidence type="ECO:0000313" key="3">
    <source>
        <dbReference type="EMBL" id="CAG2255037.1"/>
    </source>
</evidence>
<dbReference type="InterPro" id="IPR025714">
    <property type="entry name" value="Methyltranfer_dom"/>
</dbReference>